<accession>A0A1I7EPW1</accession>
<reference evidence="1 2" key="1">
    <citation type="submission" date="2016-10" db="EMBL/GenBank/DDBJ databases">
        <authorList>
            <person name="de Groot N.N."/>
        </authorList>
    </citation>
    <scope>NUCLEOTIDE SEQUENCE [LARGE SCALE GENOMIC DNA]</scope>
    <source>
        <strain evidence="1 2">LMG 27731</strain>
    </source>
</reference>
<evidence type="ECO:0000313" key="2">
    <source>
        <dbReference type="Proteomes" id="UP000198844"/>
    </source>
</evidence>
<evidence type="ECO:0000313" key="1">
    <source>
        <dbReference type="EMBL" id="SFU25966.1"/>
    </source>
</evidence>
<proteinExistence type="predicted"/>
<gene>
    <name evidence="1" type="ORF">SAMN05192563_104444</name>
</gene>
<organism evidence="1 2">
    <name type="scientific">Paraburkholderia aspalathi</name>
    <dbReference type="NCBI Taxonomy" id="1324617"/>
    <lineage>
        <taxon>Bacteria</taxon>
        <taxon>Pseudomonadati</taxon>
        <taxon>Pseudomonadota</taxon>
        <taxon>Betaproteobacteria</taxon>
        <taxon>Burkholderiales</taxon>
        <taxon>Burkholderiaceae</taxon>
        <taxon>Paraburkholderia</taxon>
    </lineage>
</organism>
<name>A0A1I7EPW1_9BURK</name>
<dbReference type="Proteomes" id="UP000198844">
    <property type="component" value="Unassembled WGS sequence"/>
</dbReference>
<dbReference type="EMBL" id="FPBH01000044">
    <property type="protein sequence ID" value="SFU25966.1"/>
    <property type="molecule type" value="Genomic_DNA"/>
</dbReference>
<dbReference type="AlphaFoldDB" id="A0A1I7EPW1"/>
<protein>
    <submittedName>
        <fullName evidence="1">Uncharacterized protein</fullName>
    </submittedName>
</protein>
<sequence>MIAHQTYRAVSFLAERVKNRLRFAAPAGRKARRALAHRAIRMRGQTVSDGSWPNSAGRRAAQIDTVL</sequence>